<comment type="subcellular location">
    <subcellularLocation>
        <location evidence="4">Cytoplasm</location>
    </subcellularLocation>
</comment>
<keyword evidence="2 4" id="KW-0547">Nucleotide-binding</keyword>
<dbReference type="AlphaFoldDB" id="A0A2N6UDD8"/>
<comment type="similarity">
    <text evidence="4">Belongs to the TRAFAC class YlqF/YawG GTPase family. MTG1 subfamily.</text>
</comment>
<evidence type="ECO:0000256" key="3">
    <source>
        <dbReference type="ARBA" id="ARBA00023134"/>
    </source>
</evidence>
<dbReference type="InterPro" id="IPR006073">
    <property type="entry name" value="GTP-bd"/>
</dbReference>
<keyword evidence="4" id="KW-0963">Cytoplasm</keyword>
<evidence type="ECO:0000256" key="2">
    <source>
        <dbReference type="ARBA" id="ARBA00022741"/>
    </source>
</evidence>
<dbReference type="CDD" id="cd01856">
    <property type="entry name" value="YlqF"/>
    <property type="match status" value="1"/>
</dbReference>
<dbReference type="PRINTS" id="PR00326">
    <property type="entry name" value="GTP1OBG"/>
</dbReference>
<dbReference type="Gene3D" id="1.10.1580.10">
    <property type="match status" value="1"/>
</dbReference>
<feature type="domain" description="CP-type G" evidence="6">
    <location>
        <begin position="15"/>
        <end position="179"/>
    </location>
</feature>
<dbReference type="RefSeq" id="WP_102199302.1">
    <property type="nucleotide sequence ID" value="NZ_PNHQ01000013.1"/>
</dbReference>
<dbReference type="GO" id="GO:0005737">
    <property type="term" value="C:cytoplasm"/>
    <property type="evidence" value="ECO:0007669"/>
    <property type="project" value="UniProtKB-SubCell"/>
</dbReference>
<dbReference type="NCBIfam" id="TIGR03596">
    <property type="entry name" value="GTPase_YlqF"/>
    <property type="match status" value="1"/>
</dbReference>
<proteinExistence type="inferred from homology"/>
<dbReference type="OrthoDB" id="9779790at2"/>
<evidence type="ECO:0000259" key="6">
    <source>
        <dbReference type="PROSITE" id="PS51721"/>
    </source>
</evidence>
<evidence type="ECO:0000256" key="5">
    <source>
        <dbReference type="PIRSR" id="PIRSR006230-1"/>
    </source>
</evidence>
<dbReference type="GO" id="GO:0003924">
    <property type="term" value="F:GTPase activity"/>
    <property type="evidence" value="ECO:0007669"/>
    <property type="project" value="TreeGrafter"/>
</dbReference>
<evidence type="ECO:0000256" key="1">
    <source>
        <dbReference type="ARBA" id="ARBA00014898"/>
    </source>
</evidence>
<dbReference type="Proteomes" id="UP000235701">
    <property type="component" value="Unassembled WGS sequence"/>
</dbReference>
<dbReference type="PANTHER" id="PTHR45782:SF4">
    <property type="entry name" value="MITOCHONDRIAL RIBOSOME-ASSOCIATED GTPASE 1"/>
    <property type="match status" value="1"/>
</dbReference>
<evidence type="ECO:0000256" key="4">
    <source>
        <dbReference type="PIRNR" id="PIRNR006230"/>
    </source>
</evidence>
<dbReference type="SUPFAM" id="SSF52540">
    <property type="entry name" value="P-loop containing nucleoside triphosphate hydrolases"/>
    <property type="match status" value="1"/>
</dbReference>
<organism evidence="7 8">
    <name type="scientific">Aerococcus viridans</name>
    <dbReference type="NCBI Taxonomy" id="1377"/>
    <lineage>
        <taxon>Bacteria</taxon>
        <taxon>Bacillati</taxon>
        <taxon>Bacillota</taxon>
        <taxon>Bacilli</taxon>
        <taxon>Lactobacillales</taxon>
        <taxon>Aerococcaceae</taxon>
        <taxon>Aerococcus</taxon>
    </lineage>
</organism>
<dbReference type="InterPro" id="IPR019991">
    <property type="entry name" value="GTP-bd_ribosome_bgen"/>
</dbReference>
<keyword evidence="8" id="KW-1185">Reference proteome</keyword>
<dbReference type="EMBL" id="PNHQ01000013">
    <property type="protein sequence ID" value="PMC79555.1"/>
    <property type="molecule type" value="Genomic_DNA"/>
</dbReference>
<dbReference type="FunFam" id="3.40.50.300:FF:000590">
    <property type="entry name" value="Ribosome biogenesis GTPase A"/>
    <property type="match status" value="1"/>
</dbReference>
<feature type="binding site" evidence="5">
    <location>
        <begin position="131"/>
        <end position="136"/>
    </location>
    <ligand>
        <name>GTP</name>
        <dbReference type="ChEBI" id="CHEBI:37565"/>
    </ligand>
</feature>
<keyword evidence="3 4" id="KW-0342">GTP-binding</keyword>
<gene>
    <name evidence="7" type="primary">ylqF</name>
    <name evidence="7" type="ORF">CJ191_06255</name>
</gene>
<dbReference type="InterPro" id="IPR023179">
    <property type="entry name" value="GTP-bd_ortho_bundle_sf"/>
</dbReference>
<dbReference type="InterPro" id="IPR016478">
    <property type="entry name" value="GTPase_MTG1"/>
</dbReference>
<dbReference type="GO" id="GO:0006412">
    <property type="term" value="P:translation"/>
    <property type="evidence" value="ECO:0007669"/>
    <property type="project" value="TreeGrafter"/>
</dbReference>
<dbReference type="Gene3D" id="3.40.50.300">
    <property type="entry name" value="P-loop containing nucleotide triphosphate hydrolases"/>
    <property type="match status" value="1"/>
</dbReference>
<sequence length="291" mass="33601">MAHIQWYPGHMAKAKKEVQSQLSAVDIVLEIRDARIPTASMNPMLDEIIKSKRHMIVLNKKDLADPLQTKDWVKALSGENKMAIAIDAKKMSDMKLFRQSLKEFTQDIQQKWRNKGILHKSIRVMVVGIPNVGKSTFINQFTKQKKAQVGNKPGVTKGQQWIKIDKDFELLDTPGILWPKFEDQEVANKLALTGGIKDTHFYKDDVALFALEFFLHYYPDAISSHYPIKYEDVHPPYPELLMDLTKSMGMLEDYDRAADKIIRDFREGKLGRMTLDRIEEGNILRNEEVRD</sequence>
<accession>A0A2N6UDD8</accession>
<dbReference type="PANTHER" id="PTHR45782">
    <property type="entry name" value="MITOCHONDRIAL RIBOSOME-ASSOCIATED GTPASE 1"/>
    <property type="match status" value="1"/>
</dbReference>
<dbReference type="GO" id="GO:0005525">
    <property type="term" value="F:GTP binding"/>
    <property type="evidence" value="ECO:0007669"/>
    <property type="project" value="UniProtKB-KW"/>
</dbReference>
<reference evidence="7 8" key="1">
    <citation type="submission" date="2017-09" db="EMBL/GenBank/DDBJ databases">
        <title>Bacterial strain isolated from the female urinary microbiota.</title>
        <authorList>
            <person name="Thomas-White K."/>
            <person name="Kumar N."/>
            <person name="Forster S."/>
            <person name="Putonti C."/>
            <person name="Lawley T."/>
            <person name="Wolfe A.J."/>
        </authorList>
    </citation>
    <scope>NUCLEOTIDE SEQUENCE [LARGE SCALE GENOMIC DNA]</scope>
    <source>
        <strain evidence="7 8">UMB0240</strain>
    </source>
</reference>
<feature type="binding site" evidence="5">
    <location>
        <position position="175"/>
    </location>
    <ligand>
        <name>GTP</name>
        <dbReference type="ChEBI" id="CHEBI:37565"/>
    </ligand>
</feature>
<feature type="binding site" evidence="5">
    <location>
        <begin position="59"/>
        <end position="62"/>
    </location>
    <ligand>
        <name>GTP</name>
        <dbReference type="ChEBI" id="CHEBI:37565"/>
    </ligand>
</feature>
<dbReference type="InterPro" id="IPR030378">
    <property type="entry name" value="G_CP_dom"/>
</dbReference>
<dbReference type="PROSITE" id="PS51721">
    <property type="entry name" value="G_CP"/>
    <property type="match status" value="1"/>
</dbReference>
<dbReference type="PIRSF" id="PIRSF006230">
    <property type="entry name" value="MG442"/>
    <property type="match status" value="1"/>
</dbReference>
<dbReference type="InterPro" id="IPR027417">
    <property type="entry name" value="P-loop_NTPase"/>
</dbReference>
<dbReference type="Pfam" id="PF01926">
    <property type="entry name" value="MMR_HSR1"/>
    <property type="match status" value="1"/>
</dbReference>
<comment type="function">
    <text evidence="4">Required for a late step of 50S ribosomal subunit assembly. Has GTPase activity.</text>
</comment>
<protein>
    <recommendedName>
        <fullName evidence="1 4">Ribosome biogenesis GTPase A</fullName>
    </recommendedName>
</protein>
<evidence type="ECO:0000313" key="8">
    <source>
        <dbReference type="Proteomes" id="UP000235701"/>
    </source>
</evidence>
<name>A0A2N6UDD8_9LACT</name>
<comment type="caution">
    <text evidence="7">The sequence shown here is derived from an EMBL/GenBank/DDBJ whole genome shotgun (WGS) entry which is preliminary data.</text>
</comment>
<evidence type="ECO:0000313" key="7">
    <source>
        <dbReference type="EMBL" id="PMC79555.1"/>
    </source>
</evidence>